<comment type="caution">
    <text evidence="6">The sequence shown here is derived from an EMBL/GenBank/DDBJ whole genome shotgun (WGS) entry which is preliminary data.</text>
</comment>
<gene>
    <name evidence="6" type="ORF">AAEO57_13305</name>
</gene>
<dbReference type="GO" id="GO:0008237">
    <property type="term" value="F:metallopeptidase activity"/>
    <property type="evidence" value="ECO:0007669"/>
    <property type="project" value="UniProtKB-KW"/>
</dbReference>
<keyword evidence="4" id="KW-0862">Zinc</keyword>
<dbReference type="InterPro" id="IPR001818">
    <property type="entry name" value="Pept_M10_metallopeptidase"/>
</dbReference>
<proteinExistence type="predicted"/>
<reference evidence="6 7" key="1">
    <citation type="submission" date="2024-04" db="EMBL/GenBank/DDBJ databases">
        <title>Flavobacterium sp. DGU38 16S ribosomal RNA gene Genome sequencing and assembly.</title>
        <authorList>
            <person name="Park S."/>
        </authorList>
    </citation>
    <scope>NUCLEOTIDE SEQUENCE [LARGE SCALE GENOMIC DNA]</scope>
    <source>
        <strain evidence="6 7">DGU38</strain>
    </source>
</reference>
<accession>A0ABU9IQL4</accession>
<name>A0ABU9IQL4_9FLAO</name>
<dbReference type="InterPro" id="IPR006026">
    <property type="entry name" value="Peptidase_Metallo"/>
</dbReference>
<evidence type="ECO:0000256" key="4">
    <source>
        <dbReference type="ARBA" id="ARBA00022833"/>
    </source>
</evidence>
<dbReference type="Pfam" id="PF00413">
    <property type="entry name" value="Peptidase_M10"/>
    <property type="match status" value="1"/>
</dbReference>
<dbReference type="SMART" id="SM00235">
    <property type="entry name" value="ZnMc"/>
    <property type="match status" value="1"/>
</dbReference>
<dbReference type="SUPFAM" id="SSF55486">
    <property type="entry name" value="Metalloproteases ('zincins'), catalytic domain"/>
    <property type="match status" value="1"/>
</dbReference>
<keyword evidence="1" id="KW-0645">Protease</keyword>
<keyword evidence="6" id="KW-0482">Metalloprotease</keyword>
<keyword evidence="3 6" id="KW-0378">Hydrolase</keyword>
<dbReference type="Proteomes" id="UP001485226">
    <property type="component" value="Unassembled WGS sequence"/>
</dbReference>
<dbReference type="RefSeq" id="WP_341693397.1">
    <property type="nucleotide sequence ID" value="NZ_JBBYHS010000013.1"/>
</dbReference>
<dbReference type="InterPro" id="IPR024079">
    <property type="entry name" value="MetalloPept_cat_dom_sf"/>
</dbReference>
<evidence type="ECO:0000256" key="2">
    <source>
        <dbReference type="ARBA" id="ARBA00022723"/>
    </source>
</evidence>
<organism evidence="6 7">
    <name type="scientific">Flavobacterium calami</name>
    <dbReference type="NCBI Taxonomy" id="3139144"/>
    <lineage>
        <taxon>Bacteria</taxon>
        <taxon>Pseudomonadati</taxon>
        <taxon>Bacteroidota</taxon>
        <taxon>Flavobacteriia</taxon>
        <taxon>Flavobacteriales</taxon>
        <taxon>Flavobacteriaceae</taxon>
        <taxon>Flavobacterium</taxon>
    </lineage>
</organism>
<evidence type="ECO:0000313" key="7">
    <source>
        <dbReference type="Proteomes" id="UP001485226"/>
    </source>
</evidence>
<keyword evidence="2" id="KW-0479">Metal-binding</keyword>
<keyword evidence="7" id="KW-1185">Reference proteome</keyword>
<evidence type="ECO:0000313" key="6">
    <source>
        <dbReference type="EMBL" id="MEL1254761.1"/>
    </source>
</evidence>
<sequence>METNKKTITESAFDLNTSTFLPAEEYRHIYNNKVICVTDSKGHSQPENTDPFKIKVGTGGFIPLWDIGVSLNWRFSKSFDSYFKNPEAAKNGVRELFVQAIKGWKDACPVKFHEVKDGWDFEVDMHMEDCDKSGCVLASAFFPNAGQNILYLYPTMFNQSYQEQVETIQHEMGHIFGLRHFFANISETGLKSELFGRDNSFSIMNYGDESKLGDSDIEDLKKLYQLVWSNKLTEINGTPIKKFVSYHMSKSGITGTLQLNDLNLVQINTEQSSDGSVNHLRADNYYVDQFSCVMHGYSYYRLTNMHGTSVITGCVTKSWLYEGREVFEYVPFTLSPGAWKIFGCFFVTPSQPITFKICSFYGNVQKCTCSGK</sequence>
<dbReference type="EMBL" id="JBBYHS010000013">
    <property type="protein sequence ID" value="MEL1254761.1"/>
    <property type="molecule type" value="Genomic_DNA"/>
</dbReference>
<evidence type="ECO:0000256" key="1">
    <source>
        <dbReference type="ARBA" id="ARBA00022670"/>
    </source>
</evidence>
<evidence type="ECO:0000256" key="3">
    <source>
        <dbReference type="ARBA" id="ARBA00022801"/>
    </source>
</evidence>
<feature type="domain" description="Peptidase metallopeptidase" evidence="5">
    <location>
        <begin position="61"/>
        <end position="219"/>
    </location>
</feature>
<protein>
    <submittedName>
        <fullName evidence="6">Matrixin family metalloprotease</fullName>
        <ecNumber evidence="6">3.4.24.-</ecNumber>
    </submittedName>
</protein>
<evidence type="ECO:0000259" key="5">
    <source>
        <dbReference type="SMART" id="SM00235"/>
    </source>
</evidence>
<dbReference type="Gene3D" id="3.40.390.10">
    <property type="entry name" value="Collagenase (Catalytic Domain)"/>
    <property type="match status" value="1"/>
</dbReference>
<dbReference type="EC" id="3.4.24.-" evidence="6"/>